<protein>
    <recommendedName>
        <fullName evidence="7">UDP-3-O-acylglucosamine N-acyltransferase</fullName>
        <ecNumber evidence="7">2.3.1.191</ecNumber>
    </recommendedName>
</protein>
<evidence type="ECO:0000256" key="2">
    <source>
        <dbReference type="ARBA" id="ARBA00022556"/>
    </source>
</evidence>
<dbReference type="NCBIfam" id="NF002060">
    <property type="entry name" value="PRK00892.1"/>
    <property type="match status" value="1"/>
</dbReference>
<reference evidence="9 10" key="2">
    <citation type="submission" date="2012-06" db="EMBL/GenBank/DDBJ databases">
        <authorList>
            <person name="Fiebig A."/>
        </authorList>
    </citation>
    <scope>NUCLEOTIDE SEQUENCE [LARGE SCALE GENOMIC DNA]</scope>
    <source>
        <strain evidence="9 10">DFL-43</strain>
    </source>
</reference>
<comment type="function">
    <text evidence="7">Catalyzes the N-acylation of UDP-3-O-acylglucosamine using 3-hydroxyacyl-ACP as the acyl donor. Is involved in the biosynthesis of lipid A, a phosphorylated glycolipid that anchors the lipopolysaccharide to the outer membrane of the cell.</text>
</comment>
<keyword evidence="5 7" id="KW-0443">Lipid metabolism</keyword>
<evidence type="ECO:0000256" key="3">
    <source>
        <dbReference type="ARBA" id="ARBA00022679"/>
    </source>
</evidence>
<dbReference type="RefSeq" id="WP_007197202.1">
    <property type="nucleotide sequence ID" value="NZ_CM002917.1"/>
</dbReference>
<dbReference type="SUPFAM" id="SSF51161">
    <property type="entry name" value="Trimeric LpxA-like enzymes"/>
    <property type="match status" value="1"/>
</dbReference>
<dbReference type="GO" id="GO:0016410">
    <property type="term" value="F:N-acyltransferase activity"/>
    <property type="evidence" value="ECO:0007669"/>
    <property type="project" value="InterPro"/>
</dbReference>
<keyword evidence="1 7" id="KW-0444">Lipid biosynthesis</keyword>
<keyword evidence="4 7" id="KW-0677">Repeat</keyword>
<dbReference type="Gene3D" id="2.160.10.10">
    <property type="entry name" value="Hexapeptide repeat proteins"/>
    <property type="match status" value="1"/>
</dbReference>
<feature type="active site" description="Proton acceptor" evidence="7">
    <location>
        <position position="258"/>
    </location>
</feature>
<evidence type="ECO:0000256" key="1">
    <source>
        <dbReference type="ARBA" id="ARBA00022516"/>
    </source>
</evidence>
<reference evidence="9 10" key="1">
    <citation type="submission" date="2007-10" db="EMBL/GenBank/DDBJ databases">
        <authorList>
            <person name="Wagner-Dobler I."/>
            <person name="Ferriera S."/>
            <person name="Johnson J."/>
            <person name="Kravitz S."/>
            <person name="Beeson K."/>
            <person name="Sutton G."/>
            <person name="Rogers Y.-H."/>
            <person name="Friedman R."/>
            <person name="Frazier M."/>
            <person name="Venter J.C."/>
        </authorList>
    </citation>
    <scope>NUCLEOTIDE SEQUENCE [LARGE SCALE GENOMIC DNA]</scope>
    <source>
        <strain evidence="9 10">DFL-43</strain>
    </source>
</reference>
<comment type="similarity">
    <text evidence="7">Belongs to the transferase hexapeptide repeat family. LpxD subfamily.</text>
</comment>
<comment type="caution">
    <text evidence="9">The sequence shown here is derived from an EMBL/GenBank/DDBJ whole genome shotgun (WGS) entry which is preliminary data.</text>
</comment>
<dbReference type="HAMAP" id="MF_00523">
    <property type="entry name" value="LpxD"/>
    <property type="match status" value="1"/>
</dbReference>
<keyword evidence="6 7" id="KW-0012">Acyltransferase</keyword>
<dbReference type="Pfam" id="PF04613">
    <property type="entry name" value="LpxD"/>
    <property type="match status" value="1"/>
</dbReference>
<evidence type="ECO:0000256" key="4">
    <source>
        <dbReference type="ARBA" id="ARBA00022737"/>
    </source>
</evidence>
<dbReference type="NCBIfam" id="TIGR01853">
    <property type="entry name" value="lipid_A_lpxD"/>
    <property type="match status" value="1"/>
</dbReference>
<dbReference type="PANTHER" id="PTHR43378:SF2">
    <property type="entry name" value="UDP-3-O-ACYLGLUCOSAMINE N-ACYLTRANSFERASE 1, MITOCHONDRIAL-RELATED"/>
    <property type="match status" value="1"/>
</dbReference>
<evidence type="ECO:0000313" key="10">
    <source>
        <dbReference type="Proteomes" id="UP000004291"/>
    </source>
</evidence>
<dbReference type="Proteomes" id="UP000004291">
    <property type="component" value="Chromosome"/>
</dbReference>
<comment type="catalytic activity">
    <reaction evidence="7">
        <text>a UDP-3-O-[(3R)-3-hydroxyacyl]-alpha-D-glucosamine + a (3R)-hydroxyacyl-[ACP] = a UDP-2-N,3-O-bis[(3R)-3-hydroxyacyl]-alpha-D-glucosamine + holo-[ACP] + H(+)</text>
        <dbReference type="Rhea" id="RHEA:53836"/>
        <dbReference type="Rhea" id="RHEA-COMP:9685"/>
        <dbReference type="Rhea" id="RHEA-COMP:9945"/>
        <dbReference type="ChEBI" id="CHEBI:15378"/>
        <dbReference type="ChEBI" id="CHEBI:64479"/>
        <dbReference type="ChEBI" id="CHEBI:78827"/>
        <dbReference type="ChEBI" id="CHEBI:137740"/>
        <dbReference type="ChEBI" id="CHEBI:137748"/>
        <dbReference type="EC" id="2.3.1.191"/>
    </reaction>
</comment>
<dbReference type="HOGENOM" id="CLU_049865_0_2_5"/>
<dbReference type="EC" id="2.3.1.191" evidence="7"/>
<dbReference type="InterPro" id="IPR011004">
    <property type="entry name" value="Trimer_LpxA-like_sf"/>
</dbReference>
<proteinExistence type="inferred from homology"/>
<dbReference type="GO" id="GO:0009245">
    <property type="term" value="P:lipid A biosynthetic process"/>
    <property type="evidence" value="ECO:0007669"/>
    <property type="project" value="UniProtKB-UniRule"/>
</dbReference>
<feature type="domain" description="UDP-3-O-[3-hydroxymyristoyl] glucosamine N-acyltransferase non-repeat region" evidence="8">
    <location>
        <begin position="34"/>
        <end position="101"/>
    </location>
</feature>
<dbReference type="STRING" id="411684.HPDFL43_07092"/>
<keyword evidence="2 7" id="KW-0441">Lipid A biosynthesis</keyword>
<dbReference type="InterPro" id="IPR001451">
    <property type="entry name" value="Hexapep"/>
</dbReference>
<organism evidence="9 10">
    <name type="scientific">Hoeflea phototrophica (strain DSM 17068 / NCIMB 14078 / DFL-43)</name>
    <dbReference type="NCBI Taxonomy" id="411684"/>
    <lineage>
        <taxon>Bacteria</taxon>
        <taxon>Pseudomonadati</taxon>
        <taxon>Pseudomonadota</taxon>
        <taxon>Alphaproteobacteria</taxon>
        <taxon>Hyphomicrobiales</taxon>
        <taxon>Rhizobiaceae</taxon>
        <taxon>Hoeflea</taxon>
    </lineage>
</organism>
<dbReference type="PANTHER" id="PTHR43378">
    <property type="entry name" value="UDP-3-O-ACYLGLUCOSAMINE N-ACYLTRANSFERASE"/>
    <property type="match status" value="1"/>
</dbReference>
<evidence type="ECO:0000313" key="9">
    <source>
        <dbReference type="EMBL" id="EDQ32227.1"/>
    </source>
</evidence>
<dbReference type="UniPathway" id="UPA00973"/>
<keyword evidence="3 7" id="KW-0808">Transferase</keyword>
<evidence type="ECO:0000256" key="6">
    <source>
        <dbReference type="ARBA" id="ARBA00023315"/>
    </source>
</evidence>
<dbReference type="CDD" id="cd03352">
    <property type="entry name" value="LbH_LpxD"/>
    <property type="match status" value="1"/>
</dbReference>
<name>A9DCX5_HOEPD</name>
<dbReference type="Gene3D" id="3.40.1390.10">
    <property type="entry name" value="MurE/MurF, N-terminal domain"/>
    <property type="match status" value="1"/>
</dbReference>
<dbReference type="Pfam" id="PF00132">
    <property type="entry name" value="Hexapep"/>
    <property type="match status" value="2"/>
</dbReference>
<comment type="subunit">
    <text evidence="7">Homotrimer.</text>
</comment>
<sequence length="355" mass="35680">MDTISFFPPHEGMSLSDLADLCGAELDDPSFAERRVTGVAPLSGAGADEITFANSRKSLPDLKKSRAGAVFVSANNSVHAPEGVAVLVTEAPQTAFALAAAQLVPCSMQPMVLGGETGVVSTGAHVDPDARLEPGVTVAFGAVIGAGSEIGAGTVIAAGAAVGPGCRIGRNCHIGHGVSIQHALIGSGVIIHPGARIGQDGFGYAPGPKGLLKIPQIGRVIIQDDVEIGANTTIDRGALDDTVIGEGTKIDNLVQIGHNVRIGRHCVLVAQVGVAGSATIGNGVMIGGAAGVNGHVTIGDGVQLAAMSGAATDIPAGARWGGQPARPMRGFLRDAADANARAFGKEKRQKGDGKK</sequence>
<evidence type="ECO:0000259" key="8">
    <source>
        <dbReference type="Pfam" id="PF04613"/>
    </source>
</evidence>
<dbReference type="InterPro" id="IPR007691">
    <property type="entry name" value="LpxD"/>
</dbReference>
<dbReference type="eggNOG" id="COG1044">
    <property type="taxonomic scope" value="Bacteria"/>
</dbReference>
<keyword evidence="10" id="KW-1185">Reference proteome</keyword>
<dbReference type="GO" id="GO:0103118">
    <property type="term" value="F:UDP-3-O-[(3R)-3-hydroxyacyl]-glucosamine N-acyltransferase activity"/>
    <property type="evidence" value="ECO:0007669"/>
    <property type="project" value="UniProtKB-EC"/>
</dbReference>
<dbReference type="OrthoDB" id="9784739at2"/>
<accession>A9DCX5</accession>
<comment type="pathway">
    <text evidence="7">Bacterial outer membrane biogenesis; LPS lipid A biosynthesis.</text>
</comment>
<dbReference type="InterPro" id="IPR020573">
    <property type="entry name" value="UDP_GlcNAc_AcTrfase_non-rep"/>
</dbReference>
<evidence type="ECO:0000256" key="5">
    <source>
        <dbReference type="ARBA" id="ARBA00023098"/>
    </source>
</evidence>
<dbReference type="GO" id="GO:0016020">
    <property type="term" value="C:membrane"/>
    <property type="evidence" value="ECO:0007669"/>
    <property type="project" value="GOC"/>
</dbReference>
<gene>
    <name evidence="7" type="primary">lpxD</name>
    <name evidence="9" type="ORF">HPDFL43_07092</name>
</gene>
<evidence type="ECO:0000256" key="7">
    <source>
        <dbReference type="HAMAP-Rule" id="MF_00523"/>
    </source>
</evidence>
<dbReference type="AlphaFoldDB" id="A9DCX5"/>
<dbReference type="EMBL" id="ABIA03000002">
    <property type="protein sequence ID" value="EDQ32227.1"/>
    <property type="molecule type" value="Genomic_DNA"/>
</dbReference>